<evidence type="ECO:0000313" key="10">
    <source>
        <dbReference type="EMBL" id="PKU23825.1"/>
    </source>
</evidence>
<evidence type="ECO:0000259" key="7">
    <source>
        <dbReference type="PROSITE" id="PS50111"/>
    </source>
</evidence>
<dbReference type="SMART" id="SM00283">
    <property type="entry name" value="MA"/>
    <property type="match status" value="1"/>
</dbReference>
<dbReference type="PROSITE" id="PS50885">
    <property type="entry name" value="HAMP"/>
    <property type="match status" value="1"/>
</dbReference>
<comment type="similarity">
    <text evidence="4">Belongs to the methyl-accepting chemotaxis (MCP) protein family.</text>
</comment>
<dbReference type="AlphaFoldDB" id="A0A2N3PTU0"/>
<evidence type="ECO:0000256" key="6">
    <source>
        <dbReference type="SAM" id="Phobius"/>
    </source>
</evidence>
<protein>
    <submittedName>
        <fullName evidence="10">Methyl-accepting chemotaxis protein</fullName>
    </submittedName>
</protein>
<feature type="transmembrane region" description="Helical" evidence="6">
    <location>
        <begin position="12"/>
        <end position="33"/>
    </location>
</feature>
<dbReference type="InterPro" id="IPR000727">
    <property type="entry name" value="T_SNARE_dom"/>
</dbReference>
<keyword evidence="6" id="KW-0812">Transmembrane</keyword>
<proteinExistence type="inferred from homology"/>
<dbReference type="Pfam" id="PF00015">
    <property type="entry name" value="MCPsignal"/>
    <property type="match status" value="1"/>
</dbReference>
<evidence type="ECO:0000259" key="9">
    <source>
        <dbReference type="PROSITE" id="PS50885"/>
    </source>
</evidence>
<dbReference type="Proteomes" id="UP000233293">
    <property type="component" value="Unassembled WGS sequence"/>
</dbReference>
<dbReference type="Gene3D" id="1.10.287.950">
    <property type="entry name" value="Methyl-accepting chemotaxis protein"/>
    <property type="match status" value="1"/>
</dbReference>
<evidence type="ECO:0000256" key="1">
    <source>
        <dbReference type="ARBA" id="ARBA00004429"/>
    </source>
</evidence>
<dbReference type="GO" id="GO:0005886">
    <property type="term" value="C:plasma membrane"/>
    <property type="evidence" value="ECO:0007669"/>
    <property type="project" value="UniProtKB-SubCell"/>
</dbReference>
<feature type="domain" description="HAMP" evidence="9">
    <location>
        <begin position="350"/>
        <end position="403"/>
    </location>
</feature>
<dbReference type="PANTHER" id="PTHR32089:SF112">
    <property type="entry name" value="LYSOZYME-LIKE PROTEIN-RELATED"/>
    <property type="match status" value="1"/>
</dbReference>
<keyword evidence="2" id="KW-1003">Cell membrane</keyword>
<evidence type="ECO:0000256" key="5">
    <source>
        <dbReference type="PROSITE-ProRule" id="PRU00284"/>
    </source>
</evidence>
<feature type="domain" description="T-SNARE coiled-coil homology" evidence="8">
    <location>
        <begin position="595"/>
        <end position="657"/>
    </location>
</feature>
<comment type="subcellular location">
    <subcellularLocation>
        <location evidence="1">Cell inner membrane</location>
        <topology evidence="1">Multi-pass membrane protein</topology>
    </subcellularLocation>
</comment>
<dbReference type="SMART" id="SM00304">
    <property type="entry name" value="HAMP"/>
    <property type="match status" value="1"/>
</dbReference>
<evidence type="ECO:0000259" key="8">
    <source>
        <dbReference type="PROSITE" id="PS50192"/>
    </source>
</evidence>
<keyword evidence="2" id="KW-0997">Cell inner membrane</keyword>
<keyword evidence="6" id="KW-0472">Membrane</keyword>
<dbReference type="PROSITE" id="PS50192">
    <property type="entry name" value="T_SNARE"/>
    <property type="match status" value="1"/>
</dbReference>
<evidence type="ECO:0000256" key="4">
    <source>
        <dbReference type="ARBA" id="ARBA00029447"/>
    </source>
</evidence>
<dbReference type="InterPro" id="IPR004089">
    <property type="entry name" value="MCPsignal_dom"/>
</dbReference>
<dbReference type="Pfam" id="PF00672">
    <property type="entry name" value="HAMP"/>
    <property type="match status" value="1"/>
</dbReference>
<comment type="caution">
    <text evidence="10">The sequence shown here is derived from an EMBL/GenBank/DDBJ whole genome shotgun (WGS) entry which is preliminary data.</text>
</comment>
<name>A0A2N3PTU0_9PROT</name>
<keyword evidence="11" id="KW-1185">Reference proteome</keyword>
<dbReference type="SUPFAM" id="SSF58104">
    <property type="entry name" value="Methyl-accepting chemotaxis protein (MCP) signaling domain"/>
    <property type="match status" value="1"/>
</dbReference>
<organism evidence="10 11">
    <name type="scientific">Telmatospirillum siberiense</name>
    <dbReference type="NCBI Taxonomy" id="382514"/>
    <lineage>
        <taxon>Bacteria</taxon>
        <taxon>Pseudomonadati</taxon>
        <taxon>Pseudomonadota</taxon>
        <taxon>Alphaproteobacteria</taxon>
        <taxon>Rhodospirillales</taxon>
        <taxon>Rhodospirillaceae</taxon>
        <taxon>Telmatospirillum</taxon>
    </lineage>
</organism>
<accession>A0A2N3PTU0</accession>
<evidence type="ECO:0000256" key="3">
    <source>
        <dbReference type="ARBA" id="ARBA00023224"/>
    </source>
</evidence>
<dbReference type="GO" id="GO:0007165">
    <property type="term" value="P:signal transduction"/>
    <property type="evidence" value="ECO:0007669"/>
    <property type="project" value="UniProtKB-KW"/>
</dbReference>
<feature type="transmembrane region" description="Helical" evidence="6">
    <location>
        <begin position="325"/>
        <end position="348"/>
    </location>
</feature>
<dbReference type="CDD" id="cd06225">
    <property type="entry name" value="HAMP"/>
    <property type="match status" value="1"/>
</dbReference>
<dbReference type="PROSITE" id="PS50111">
    <property type="entry name" value="CHEMOTAXIS_TRANSDUC_2"/>
    <property type="match status" value="1"/>
</dbReference>
<dbReference type="EMBL" id="PIUM01000016">
    <property type="protein sequence ID" value="PKU23825.1"/>
    <property type="molecule type" value="Genomic_DNA"/>
</dbReference>
<keyword evidence="6" id="KW-1133">Transmembrane helix</keyword>
<sequence length="699" mass="72691">MGFLGKLSIRAVLGLLVGLMGLLLVAVSTVTLFEAMHDWSNTNRITDATISSRFLFKTIMATRVERGAEMTATAAEAAADTATESRIASFRKISEEGYAESVSALAKLDVAGLPAVVGRLKSAHEAMAALRPRIDGGIPKGKADRDPALVGDVTKVAGAYLDTLYETSDLIEASLKLVDPMVDQLLTVKRNGWAIRNFGGLVAVRIEAAAARGIGWKPEDVTSAAGDAGRAAYAWLLVGEVAARPDAPKSLVDVVEKAKGYFVGPMADERKKLIDTLSAGTPISMAMIDLQKRDTAELNLIVDVVNAALDEMVARAGERHGQASLSLLLAGLLLAVAVFLTVSGFLVVTRHVSLPIQSMTGAMRRLADHDLQVDIPGVGRADEIGAMAGAVQVFKENALRADRLAAEQAAEQTAREARGKRLEELAHRFDQGVSVVLESFDGALGDLEKTAQAMASNSQETTQQATTVAAASEEASTSVQTVAAAAEELSSSIAEIARQVEQSSRVSQAASDEASHTDEMVRGLAETSTRIGDVVKLITDIAGQTNLLALNATIEAARAGDAGKGFAVVAGEVKNLANQTARATDEISTQIGAVQAATQQAVTAIGGIVSRIQEINEIAAAIASAVEEQSAATAEIARNVQQAASGTHEVSATIGSVTRSAAETGTAAEMVLASSETLSSGAGQLKSTVGDFLKGVRSV</sequence>
<dbReference type="Gene3D" id="6.10.340.10">
    <property type="match status" value="1"/>
</dbReference>
<evidence type="ECO:0000256" key="2">
    <source>
        <dbReference type="ARBA" id="ARBA00022519"/>
    </source>
</evidence>
<dbReference type="PANTHER" id="PTHR32089">
    <property type="entry name" value="METHYL-ACCEPTING CHEMOTAXIS PROTEIN MCPB"/>
    <property type="match status" value="1"/>
</dbReference>
<reference evidence="11" key="1">
    <citation type="submission" date="2017-12" db="EMBL/GenBank/DDBJ databases">
        <title>Draft genome sequence of Telmatospirillum siberiense 26-4b1T, an acidotolerant peatland alphaproteobacterium potentially involved in sulfur cycling.</title>
        <authorList>
            <person name="Hausmann B."/>
            <person name="Pjevac P."/>
            <person name="Schreck K."/>
            <person name="Herbold C.W."/>
            <person name="Daims H."/>
            <person name="Wagner M."/>
            <person name="Pester M."/>
            <person name="Loy A."/>
        </authorList>
    </citation>
    <scope>NUCLEOTIDE SEQUENCE [LARGE SCALE GENOMIC DNA]</scope>
    <source>
        <strain evidence="11">26-4b1</strain>
    </source>
</reference>
<dbReference type="InterPro" id="IPR003660">
    <property type="entry name" value="HAMP_dom"/>
</dbReference>
<keyword evidence="3 5" id="KW-0807">Transducer</keyword>
<evidence type="ECO:0000313" key="11">
    <source>
        <dbReference type="Proteomes" id="UP000233293"/>
    </source>
</evidence>
<feature type="domain" description="Methyl-accepting transducer" evidence="7">
    <location>
        <begin position="443"/>
        <end position="679"/>
    </location>
</feature>
<gene>
    <name evidence="10" type="ORF">CWS72_14175</name>
</gene>